<dbReference type="PANTHER" id="PTHR30346:SF0">
    <property type="entry name" value="HCA OPERON TRANSCRIPTIONAL ACTIVATOR HCAR"/>
    <property type="match status" value="1"/>
</dbReference>
<dbReference type="GO" id="GO:0032993">
    <property type="term" value="C:protein-DNA complex"/>
    <property type="evidence" value="ECO:0007669"/>
    <property type="project" value="TreeGrafter"/>
</dbReference>
<evidence type="ECO:0000259" key="5">
    <source>
        <dbReference type="Pfam" id="PF03466"/>
    </source>
</evidence>
<evidence type="ECO:0000256" key="3">
    <source>
        <dbReference type="ARBA" id="ARBA00023125"/>
    </source>
</evidence>
<dbReference type="EMBL" id="JACGZW010000003">
    <property type="protein sequence ID" value="MBB1153388.1"/>
    <property type="molecule type" value="Genomic_DNA"/>
</dbReference>
<keyword evidence="7" id="KW-1185">Reference proteome</keyword>
<evidence type="ECO:0000313" key="6">
    <source>
        <dbReference type="EMBL" id="MBB1153388.1"/>
    </source>
</evidence>
<evidence type="ECO:0000256" key="1">
    <source>
        <dbReference type="ARBA" id="ARBA00009437"/>
    </source>
</evidence>
<dbReference type="Pfam" id="PF03466">
    <property type="entry name" value="LysR_substrate"/>
    <property type="match status" value="1"/>
</dbReference>
<dbReference type="PANTHER" id="PTHR30346">
    <property type="entry name" value="TRANSCRIPTIONAL DUAL REGULATOR HCAR-RELATED"/>
    <property type="match status" value="1"/>
</dbReference>
<dbReference type="GO" id="GO:0003700">
    <property type="term" value="F:DNA-binding transcription factor activity"/>
    <property type="evidence" value="ECO:0007669"/>
    <property type="project" value="TreeGrafter"/>
</dbReference>
<proteinExistence type="inferred from homology"/>
<keyword evidence="4" id="KW-0804">Transcription</keyword>
<comment type="similarity">
    <text evidence="1">Belongs to the LysR transcriptional regulatory family.</text>
</comment>
<evidence type="ECO:0000313" key="7">
    <source>
        <dbReference type="Proteomes" id="UP000526734"/>
    </source>
</evidence>
<keyword evidence="3" id="KW-0238">DNA-binding</keyword>
<evidence type="ECO:0000256" key="4">
    <source>
        <dbReference type="ARBA" id="ARBA00023163"/>
    </source>
</evidence>
<dbReference type="GO" id="GO:0003677">
    <property type="term" value="F:DNA binding"/>
    <property type="evidence" value="ECO:0007669"/>
    <property type="project" value="UniProtKB-KW"/>
</dbReference>
<name>A0A7W3ZA77_9PSEU</name>
<feature type="domain" description="LysR substrate-binding" evidence="5">
    <location>
        <begin position="2"/>
        <end position="174"/>
    </location>
</feature>
<organism evidence="6 7">
    <name type="scientific">Amycolatopsis dendrobii</name>
    <dbReference type="NCBI Taxonomy" id="2760662"/>
    <lineage>
        <taxon>Bacteria</taxon>
        <taxon>Bacillati</taxon>
        <taxon>Actinomycetota</taxon>
        <taxon>Actinomycetes</taxon>
        <taxon>Pseudonocardiales</taxon>
        <taxon>Pseudonocardiaceae</taxon>
        <taxon>Amycolatopsis</taxon>
    </lineage>
</organism>
<keyword evidence="2" id="KW-0805">Transcription regulation</keyword>
<reference evidence="6 7" key="1">
    <citation type="submission" date="2020-08" db="EMBL/GenBank/DDBJ databases">
        <title>Amycolatopsis sp. nov. DR6-1 isolated from Dendrobium heterocarpum.</title>
        <authorList>
            <person name="Tedsree N."/>
            <person name="Kuncharoen N."/>
            <person name="Likhitwitayawuid K."/>
            <person name="Tanasupawat S."/>
        </authorList>
    </citation>
    <scope>NUCLEOTIDE SEQUENCE [LARGE SCALE GENOMIC DNA]</scope>
    <source>
        <strain evidence="6 7">DR6-1</strain>
    </source>
</reference>
<dbReference type="SUPFAM" id="SSF53850">
    <property type="entry name" value="Periplasmic binding protein-like II"/>
    <property type="match status" value="1"/>
</dbReference>
<dbReference type="Proteomes" id="UP000526734">
    <property type="component" value="Unassembled WGS sequence"/>
</dbReference>
<evidence type="ECO:0000256" key="2">
    <source>
        <dbReference type="ARBA" id="ARBA00023015"/>
    </source>
</evidence>
<comment type="caution">
    <text evidence="6">The sequence shown here is derived from an EMBL/GenBank/DDBJ whole genome shotgun (WGS) entry which is preliminary data.</text>
</comment>
<dbReference type="AlphaFoldDB" id="A0A7W3ZA77"/>
<protein>
    <recommendedName>
        <fullName evidence="5">LysR substrate-binding domain-containing protein</fullName>
    </recommendedName>
</protein>
<dbReference type="Gene3D" id="3.40.190.10">
    <property type="entry name" value="Periplasmic binding protein-like II"/>
    <property type="match status" value="2"/>
</dbReference>
<accession>A0A7W3ZA77</accession>
<sequence>MRLEIAEGPSDELQQQLADGDIDACLLYSAHLRRGLDHVRIAPVRLRLMLPANHRLADRDEIALAELSDEPAILTSLRPARDLAENLMRHAGVEPVAGWSMANVETIRAMVARGLGYSVLVGRPHGDRTYDGLPLIYRRIADELPENAVVLACVRGGQTTAALKALTDFCVREFGEAGRPVQ</sequence>
<gene>
    <name evidence="6" type="ORF">H4281_09630</name>
</gene>
<dbReference type="InterPro" id="IPR005119">
    <property type="entry name" value="LysR_subst-bd"/>
</dbReference>